<comment type="similarity">
    <text evidence="7">Belongs to the PdxA family.</text>
</comment>
<dbReference type="NCBIfam" id="TIGR00557">
    <property type="entry name" value="pdxA"/>
    <property type="match status" value="1"/>
</dbReference>
<comment type="subunit">
    <text evidence="7">Homodimer.</text>
</comment>
<name>A0ABT4LH02_9PROT</name>
<dbReference type="EC" id="1.1.1.262" evidence="7"/>
<comment type="subcellular location">
    <subcellularLocation>
        <location evidence="7">Cytoplasm</location>
    </subcellularLocation>
</comment>
<keyword evidence="7" id="KW-0170">Cobalt</keyword>
<comment type="caution">
    <text evidence="8">The sequence shown here is derived from an EMBL/GenBank/DDBJ whole genome shotgun (WGS) entry which is preliminary data.</text>
</comment>
<dbReference type="EMBL" id="JAPWGY010000002">
    <property type="protein sequence ID" value="MCZ4280385.1"/>
    <property type="molecule type" value="Genomic_DNA"/>
</dbReference>
<keyword evidence="2 7" id="KW-0479">Metal-binding</keyword>
<keyword evidence="7" id="KW-0862">Zinc</keyword>
<dbReference type="GO" id="GO:0050570">
    <property type="term" value="F:4-hydroxythreonine-4-phosphate dehydrogenase activity"/>
    <property type="evidence" value="ECO:0007669"/>
    <property type="project" value="UniProtKB-EC"/>
</dbReference>
<feature type="binding site" evidence="7">
    <location>
        <position position="179"/>
    </location>
    <ligand>
        <name>a divalent metal cation</name>
        <dbReference type="ChEBI" id="CHEBI:60240"/>
        <note>ligand shared between dimeric partners</note>
    </ligand>
</feature>
<feature type="binding site" evidence="7">
    <location>
        <position position="287"/>
    </location>
    <ligand>
        <name>substrate</name>
    </ligand>
</feature>
<feature type="binding site" evidence="7">
    <location>
        <position position="296"/>
    </location>
    <ligand>
        <name>substrate</name>
    </ligand>
</feature>
<dbReference type="NCBIfam" id="NF003699">
    <property type="entry name" value="PRK05312.1"/>
    <property type="match status" value="1"/>
</dbReference>
<accession>A0ABT4LH02</accession>
<evidence type="ECO:0000256" key="7">
    <source>
        <dbReference type="HAMAP-Rule" id="MF_00536"/>
    </source>
</evidence>
<evidence type="ECO:0000256" key="2">
    <source>
        <dbReference type="ARBA" id="ARBA00022723"/>
    </source>
</evidence>
<evidence type="ECO:0000256" key="3">
    <source>
        <dbReference type="ARBA" id="ARBA00022857"/>
    </source>
</evidence>
<sequence length="352" mass="37265">MTKATASPLLRPSLPLALTMGEPAGIGGELTLKAWLERRHSNTTPFFAIDDIRRLEVLAAQLGLAVPVKEIAGPEEAAGCFAEALPVLSQKLSDVVISGQVNPANGKAVLGSIERAVELVRAGRAAAVVTNPINKAALYDIGFKHPGHTEYLADLAGISTPSVMMLACAQLRVVPVTIHLSLAQAIKNINQELLTHTIRTTHRALQDDFGIAAPRLAVSGLNPHAGENGSMGREEIELIIPTLELIRKEGLDLIGPLPADTMFHASARKRYDVAICMYHDQALIPIKTLDFDGGVNITLGLPFIRTSPDHGTAFDIAGKGIANPASLLAALDMAAEMAKKTAGKSRHAPKAP</sequence>
<comment type="cofactor">
    <cofactor evidence="7">
        <name>Zn(2+)</name>
        <dbReference type="ChEBI" id="CHEBI:29105"/>
    </cofactor>
    <cofactor evidence="7">
        <name>Mg(2+)</name>
        <dbReference type="ChEBI" id="CHEBI:18420"/>
    </cofactor>
    <cofactor evidence="7">
        <name>Co(2+)</name>
        <dbReference type="ChEBI" id="CHEBI:48828"/>
    </cofactor>
    <text evidence="7">Binds 1 divalent metal cation per subunit. Can use ions such as Zn(2+), Mg(2+) or Co(2+).</text>
</comment>
<keyword evidence="3 7" id="KW-0521">NADP</keyword>
<proteinExistence type="inferred from homology"/>
<keyword evidence="6 7" id="KW-0664">Pyridoxine biosynthesis</keyword>
<keyword evidence="1 7" id="KW-0963">Cytoplasm</keyword>
<evidence type="ECO:0000256" key="6">
    <source>
        <dbReference type="ARBA" id="ARBA00023096"/>
    </source>
</evidence>
<evidence type="ECO:0000256" key="5">
    <source>
        <dbReference type="ARBA" id="ARBA00023027"/>
    </source>
</evidence>
<evidence type="ECO:0000313" key="9">
    <source>
        <dbReference type="Proteomes" id="UP001069802"/>
    </source>
</evidence>
<dbReference type="PANTHER" id="PTHR30004">
    <property type="entry name" value="4-HYDROXYTHREONINE-4-PHOSPHATE DEHYDROGENASE"/>
    <property type="match status" value="1"/>
</dbReference>
<keyword evidence="7" id="KW-0460">Magnesium</keyword>
<keyword evidence="5 7" id="KW-0520">NAD</keyword>
<comment type="pathway">
    <text evidence="7">Cofactor biosynthesis; pyridoxine 5'-phosphate biosynthesis; pyridoxine 5'-phosphate from D-erythrose 4-phosphate: step 4/5.</text>
</comment>
<gene>
    <name evidence="7 8" type="primary">pdxA</name>
    <name evidence="8" type="ORF">O4H49_06330</name>
</gene>
<dbReference type="HAMAP" id="MF_00536">
    <property type="entry name" value="PdxA"/>
    <property type="match status" value="1"/>
</dbReference>
<keyword evidence="9" id="KW-1185">Reference proteome</keyword>
<evidence type="ECO:0000256" key="1">
    <source>
        <dbReference type="ARBA" id="ARBA00022490"/>
    </source>
</evidence>
<evidence type="ECO:0000256" key="4">
    <source>
        <dbReference type="ARBA" id="ARBA00023002"/>
    </source>
</evidence>
<feature type="binding site" evidence="7">
    <location>
        <position position="279"/>
    </location>
    <ligand>
        <name>a divalent metal cation</name>
        <dbReference type="ChEBI" id="CHEBI:60240"/>
        <note>ligand shared between dimeric partners</note>
    </ligand>
</feature>
<feature type="binding site" evidence="7">
    <location>
        <position position="149"/>
    </location>
    <ligand>
        <name>substrate</name>
    </ligand>
</feature>
<dbReference type="Gene3D" id="3.40.718.10">
    <property type="entry name" value="Isopropylmalate Dehydrogenase"/>
    <property type="match status" value="1"/>
</dbReference>
<dbReference type="InterPro" id="IPR037510">
    <property type="entry name" value="PdxA"/>
</dbReference>
<comment type="catalytic activity">
    <reaction evidence="7">
        <text>4-(phosphooxy)-L-threonine + NAD(+) = 3-amino-2-oxopropyl phosphate + CO2 + NADH</text>
        <dbReference type="Rhea" id="RHEA:32275"/>
        <dbReference type="ChEBI" id="CHEBI:16526"/>
        <dbReference type="ChEBI" id="CHEBI:57279"/>
        <dbReference type="ChEBI" id="CHEBI:57540"/>
        <dbReference type="ChEBI" id="CHEBI:57945"/>
        <dbReference type="ChEBI" id="CHEBI:58452"/>
        <dbReference type="EC" id="1.1.1.262"/>
    </reaction>
</comment>
<dbReference type="Proteomes" id="UP001069802">
    <property type="component" value="Unassembled WGS sequence"/>
</dbReference>
<protein>
    <recommendedName>
        <fullName evidence="7">4-hydroxythreonine-4-phosphate dehydrogenase</fullName>
        <ecNumber evidence="7">1.1.1.262</ecNumber>
    </recommendedName>
    <alternativeName>
        <fullName evidence="7">4-(phosphohydroxy)-L-threonine dehydrogenase</fullName>
    </alternativeName>
</protein>
<dbReference type="RefSeq" id="WP_269422591.1">
    <property type="nucleotide sequence ID" value="NZ_JAPWGY010000002.1"/>
</dbReference>
<dbReference type="InterPro" id="IPR005255">
    <property type="entry name" value="PdxA_fam"/>
</dbReference>
<dbReference type="PANTHER" id="PTHR30004:SF6">
    <property type="entry name" value="D-THREONATE 4-PHOSPHATE DEHYDROGENASE"/>
    <property type="match status" value="1"/>
</dbReference>
<feature type="binding site" evidence="7">
    <location>
        <position position="148"/>
    </location>
    <ligand>
        <name>substrate</name>
    </ligand>
</feature>
<evidence type="ECO:0000313" key="8">
    <source>
        <dbReference type="EMBL" id="MCZ4280385.1"/>
    </source>
</evidence>
<dbReference type="SUPFAM" id="SSF53659">
    <property type="entry name" value="Isocitrate/Isopropylmalate dehydrogenase-like"/>
    <property type="match status" value="1"/>
</dbReference>
<dbReference type="Pfam" id="PF04166">
    <property type="entry name" value="PdxA"/>
    <property type="match status" value="1"/>
</dbReference>
<feature type="binding site" evidence="7">
    <location>
        <position position="224"/>
    </location>
    <ligand>
        <name>a divalent metal cation</name>
        <dbReference type="ChEBI" id="CHEBI:60240"/>
        <note>ligand shared between dimeric partners</note>
    </ligand>
</feature>
<keyword evidence="4 7" id="KW-0560">Oxidoreductase</keyword>
<comment type="function">
    <text evidence="7">Catalyzes the NAD(P)-dependent oxidation of 4-(phosphooxy)-L-threonine (HTP) into 2-amino-3-oxo-4-(phosphooxy)butyric acid which spontaneously decarboxylates to form 3-amino-2-oxopropyl phosphate (AHAP).</text>
</comment>
<organism evidence="8 9">
    <name type="scientific">Kiloniella laminariae</name>
    <dbReference type="NCBI Taxonomy" id="454162"/>
    <lineage>
        <taxon>Bacteria</taxon>
        <taxon>Pseudomonadati</taxon>
        <taxon>Pseudomonadota</taxon>
        <taxon>Alphaproteobacteria</taxon>
        <taxon>Rhodospirillales</taxon>
        <taxon>Kiloniellaceae</taxon>
        <taxon>Kiloniella</taxon>
    </lineage>
</organism>
<reference evidence="8" key="1">
    <citation type="submission" date="2022-12" db="EMBL/GenBank/DDBJ databases">
        <title>Bacterial isolates from different developmental stages of Nematostella vectensis.</title>
        <authorList>
            <person name="Fraune S."/>
        </authorList>
    </citation>
    <scope>NUCLEOTIDE SEQUENCE</scope>
    <source>
        <strain evidence="8">G21630-S1</strain>
    </source>
</reference>
<feature type="binding site" evidence="7">
    <location>
        <position position="305"/>
    </location>
    <ligand>
        <name>substrate</name>
    </ligand>
</feature>
<comment type="miscellaneous">
    <text evidence="7">The active site is located at the dimer interface.</text>
</comment>